<dbReference type="SUPFAM" id="SSF51735">
    <property type="entry name" value="NAD(P)-binding Rossmann-fold domains"/>
    <property type="match status" value="1"/>
</dbReference>
<dbReference type="Proteomes" id="UP000292209">
    <property type="component" value="Unassembled WGS sequence"/>
</dbReference>
<accession>A0A4Q7PDR8</accession>
<evidence type="ECO:0000313" key="4">
    <source>
        <dbReference type="Proteomes" id="UP000292209"/>
    </source>
</evidence>
<dbReference type="AlphaFoldDB" id="A0A4Q7PDR8"/>
<comment type="caution">
    <text evidence="3">The sequence shown here is derived from an EMBL/GenBank/DDBJ whole genome shotgun (WGS) entry which is preliminary data.</text>
</comment>
<sequence>MTVQNIFNEIWKLSNFYQEPKAYSKLVDLTQELIKIYDQQGRIETNPFEPAKHRTLEIPKDKINQELKNRVCLITGGIGAVGNRLFEDLILFDLKEIILLDKRIEKNSVEYIQRKKIIKVNCDIRNKKKLEKIFKELQPEIVFHTAAVRDPGYAELHIQETIQTNILGTWNLVNICEKTLSVQKFIFSSTGKASRYITEEVYAASKKICEHILDTFARVGRVKYGMVRFTHIFCNSLMNKELEEFAKSGSALKIHSPGKFVTAQNLREASYLMLSALLHLESKRSKFLIVRNLEWPVESLEIALYYIKSYQREVPVVFCGNPCGYKEKFFRGQLDWNNPCELNLLINVYENQKREINEVGDIIISSICPISYRLLIKTINCIQSTHDKNSAKLVLINSIREFFKESLLEVDKKDTVNILKWGISPQFLEAEKTKISDYGHLVPILTESLKGTDYYKKIENLIEGQFAGTTLKTSN</sequence>
<dbReference type="Pfam" id="PF02719">
    <property type="entry name" value="Polysacc_synt_2"/>
    <property type="match status" value="1"/>
</dbReference>
<dbReference type="PANTHER" id="PTHR43318">
    <property type="entry name" value="UDP-N-ACETYLGLUCOSAMINE 4,6-DEHYDRATASE"/>
    <property type="match status" value="1"/>
</dbReference>
<reference evidence="3 4" key="1">
    <citation type="submission" date="2019-02" db="EMBL/GenBank/DDBJ databases">
        <title>Genomic Encyclopedia of Archaeal and Bacterial Type Strains, Phase II (KMG-II): from individual species to whole genera.</title>
        <authorList>
            <person name="Goeker M."/>
        </authorList>
    </citation>
    <scope>NUCLEOTIDE SEQUENCE [LARGE SCALE GENOMIC DNA]</scope>
    <source>
        <strain evidence="3 4">DSM 21411</strain>
    </source>
</reference>
<evidence type="ECO:0000256" key="1">
    <source>
        <dbReference type="ARBA" id="ARBA00007430"/>
    </source>
</evidence>
<feature type="domain" description="Polysaccharide biosynthesis protein CapD-like" evidence="2">
    <location>
        <begin position="73"/>
        <end position="234"/>
    </location>
</feature>
<dbReference type="InterPro" id="IPR003869">
    <property type="entry name" value="Polysac_CapD-like"/>
</dbReference>
<name>A0A4Q7PDR8_9BACT</name>
<gene>
    <name evidence="3" type="ORF">BC751_2558</name>
</gene>
<organism evidence="3 4">
    <name type="scientific">Cecembia calidifontis</name>
    <dbReference type="NCBI Taxonomy" id="1187080"/>
    <lineage>
        <taxon>Bacteria</taxon>
        <taxon>Pseudomonadati</taxon>
        <taxon>Bacteroidota</taxon>
        <taxon>Cytophagia</taxon>
        <taxon>Cytophagales</taxon>
        <taxon>Cyclobacteriaceae</taxon>
        <taxon>Cecembia</taxon>
    </lineage>
</organism>
<keyword evidence="4" id="KW-1185">Reference proteome</keyword>
<dbReference type="OrthoDB" id="9779041at2"/>
<dbReference type="InterPro" id="IPR051203">
    <property type="entry name" value="Polysaccharide_Synthase-Rel"/>
</dbReference>
<dbReference type="EMBL" id="SGXG01000001">
    <property type="protein sequence ID" value="RZS96962.1"/>
    <property type="molecule type" value="Genomic_DNA"/>
</dbReference>
<dbReference type="PANTHER" id="PTHR43318:SF1">
    <property type="entry name" value="POLYSACCHARIDE BIOSYNTHESIS PROTEIN EPSC-RELATED"/>
    <property type="match status" value="1"/>
</dbReference>
<dbReference type="RefSeq" id="WP_130275811.1">
    <property type="nucleotide sequence ID" value="NZ_SGXG01000001.1"/>
</dbReference>
<proteinExistence type="inferred from homology"/>
<evidence type="ECO:0000259" key="2">
    <source>
        <dbReference type="Pfam" id="PF02719"/>
    </source>
</evidence>
<dbReference type="InterPro" id="IPR036291">
    <property type="entry name" value="NAD(P)-bd_dom_sf"/>
</dbReference>
<evidence type="ECO:0000313" key="3">
    <source>
        <dbReference type="EMBL" id="RZS96962.1"/>
    </source>
</evidence>
<comment type="similarity">
    <text evidence="1">Belongs to the polysaccharide synthase family.</text>
</comment>
<dbReference type="Gene3D" id="3.40.50.720">
    <property type="entry name" value="NAD(P)-binding Rossmann-like Domain"/>
    <property type="match status" value="1"/>
</dbReference>
<protein>
    <submittedName>
        <fullName evidence="3">Polysaccharide biosynthesis protein</fullName>
    </submittedName>
</protein>